<accession>A0A5K3F0J6</accession>
<evidence type="ECO:0000259" key="2">
    <source>
        <dbReference type="Pfam" id="PF12432"/>
    </source>
</evidence>
<feature type="compositionally biased region" description="Polar residues" evidence="1">
    <location>
        <begin position="1717"/>
        <end position="1730"/>
    </location>
</feature>
<feature type="region of interest" description="Disordered" evidence="1">
    <location>
        <begin position="341"/>
        <end position="360"/>
    </location>
</feature>
<dbReference type="GO" id="GO:0032039">
    <property type="term" value="C:integrator complex"/>
    <property type="evidence" value="ECO:0007669"/>
    <property type="project" value="InterPro"/>
</dbReference>
<feature type="compositionally biased region" description="Polar residues" evidence="1">
    <location>
        <begin position="1206"/>
        <end position="1225"/>
    </location>
</feature>
<feature type="compositionally biased region" description="Polar residues" evidence="1">
    <location>
        <begin position="1"/>
        <end position="15"/>
    </location>
</feature>
<organism evidence="4">
    <name type="scientific">Mesocestoides corti</name>
    <name type="common">Flatworm</name>
    <dbReference type="NCBI Taxonomy" id="53468"/>
    <lineage>
        <taxon>Eukaryota</taxon>
        <taxon>Metazoa</taxon>
        <taxon>Spiralia</taxon>
        <taxon>Lophotrochozoa</taxon>
        <taxon>Platyhelminthes</taxon>
        <taxon>Cestoda</taxon>
        <taxon>Eucestoda</taxon>
        <taxon>Cyclophyllidea</taxon>
        <taxon>Mesocestoididae</taxon>
        <taxon>Mesocestoides</taxon>
    </lineage>
</organism>
<dbReference type="InterPro" id="IPR053966">
    <property type="entry name" value="INTS1_INTS2-bd"/>
</dbReference>
<dbReference type="PANTHER" id="PTHR21224">
    <property type="entry name" value="INTEGRATOR COMPLEX SUBUNIT 1"/>
    <property type="match status" value="1"/>
</dbReference>
<feature type="region of interest" description="Disordered" evidence="1">
    <location>
        <begin position="1684"/>
        <end position="1730"/>
    </location>
</feature>
<dbReference type="Pfam" id="PF22929">
    <property type="entry name" value="INTS1_INTS2-bd"/>
    <property type="match status" value="1"/>
</dbReference>
<evidence type="ECO:0000313" key="4">
    <source>
        <dbReference type="WBParaSite" id="MCU_003962-RD"/>
    </source>
</evidence>
<feature type="compositionally biased region" description="Polar residues" evidence="1">
    <location>
        <begin position="341"/>
        <end position="354"/>
    </location>
</feature>
<feature type="region of interest" description="Disordered" evidence="1">
    <location>
        <begin position="1"/>
        <end position="46"/>
    </location>
</feature>
<feature type="domain" description="Integrator complex subunit 1 INTS2-binding" evidence="3">
    <location>
        <begin position="1372"/>
        <end position="1613"/>
    </location>
</feature>
<feature type="compositionally biased region" description="Low complexity" evidence="1">
    <location>
        <begin position="1246"/>
        <end position="1262"/>
    </location>
</feature>
<sequence>MRSSKKNQPPTSGLISLSGAKPKRLSVDSPRGGPPQKKLRSENQVPSSEFVSRVESLLASGNLPEAEALIVAVLNQIRENIISTPSVGTSGSLGLPRPSGHAHSSSRLPPAYSLGLLVIAKHQNAPGVFSRVPVLEQLCTLLSWSLRENSINRLPSAVMTNVTAKFRGLHAFVANLLMVALSDQTKWPTKLVKSYLEDSLSDRVWVDLDECKAFVLNLETAFPPVVGDPRSLFAVLCSSSQLSAGVQAALGLTTTGTSLHQPTSVELPQNTESTVATDLTDAVSAALQAAHLLHPAKIIHGGDPSRMVSNRFESGRAAVDVIILNTLREALSRRGTVSTNLGLSATPAETSSGSGASGVSLPSTGEVVYTRCLIRTLAMTSGLAEVRSLSAQRLEPWLTNPKLQIMASGLLTILALNCKQGMASPFDIDVMITLIFRIRLKLLKVNIQSSVLESVCRLVCSNPSNLSSLIKLCLASELPTISAISESYEQAAKHAEKQPQPQLPSLAAHSSVAPSPISSPSAKCLAATVRSMCSQSDANDPSLSSNTHSNLISANANLVAVGAAEAVAKGHTAVPFILPKLYQRFPVQWAKIVAEVIHDRIIEAVTCAGAMLPVVAGGLPAHPTDSQLVAHIVRLFAPTRQLLRELSKWMKMTASAPQSPPDFLPCSELGFGLLLLDRSSYPAFPESAASVAQRLLSSCGSQNFGPFTILKYIYAVVHVICQLQLLSVTRPNLCDAPAARKKLVGSSDAVKQHQACVRQLRLNFLRWFKSFVPHLISSAASHFPANAPRDAFADISLLLRRAFFLEVAAPFDDSVSSGNFSAFYAAEELWPAEQNQRPFICHLTYVNLPEKLAIHVLRYGLESQWGLVSPSDVADIVCELIWRSTALSIDNGYESSNFTKLEDMIDLLYACCAYCTDREVPSELTELGFKESYWKVSLALVALAAHSPKTCGAHLWINYPTVRMLMEMVITNNFTYPPLNAAVDTTSVESERLNKELETQMILRLESYLSGPSAEVKRSSDEELKTGDIMKREKVEVVDHQLPIITPTESKMIGQLVRNNPRGACRCPPDDQIATLKRLCEQLGLRRRLCSCRQPDLLLELISSQGSGLPQPWVIQLVESMWQNIDTLPLQCLAEYLLYSSIQRVQVADEKAFTSGLSVDTPFSVVSRRSRKQSTSSTDANHEITIDLENVGPEGPVPPRRVRLDSSASVTHAPEKSSSGAGQTDFNRRRLHSRILERLRGQARGPPAAATVTATSSPAPVTGTESQDSVLHHQLVDNVAKAMLQSFAFRLKDSSSLVRRAARFCLTFLAVEDVASTSIKQPAPGQLTQPVEELLSVLQSLVSLPGLSVAVDKQQMQPLDPGDPASIDFLDLVLEAILVEDDIASLIAYIIFLGQLTENSLVAWRPSIGCLSQLILNRKALVQCLFSLTDLMDIQPPMPPHQSNSSHRDDQEANIRKSAGFIVLENISRILALDVDYYCTSANVIPVNEKNSVFVAWSPSRQCPMELEVIESHLVLLSRIPKRFTGGSCSSWWGHLLDIWFVYNADGVATLPDMVSLTSSSSAEPLHTKRGLVSLTVDNKLSLSAELKAAFVTSGLPQLISTALSDTHPDELLQIICTIPPMLLDANIATRLVDLANELHVIPSTPKQTILVEALRKRARQQMASGESNSPVLATSRVFANPHISPPVLTPKKRVLSPLPSPHSRQPVPASNEPEADSTSVALDTQEPPSGSRNLWRVLLSRLVEVGDNFAQLSDLFCCTLARIKNSPATRNKWMQDLTNELQSPLLSPKRGKTGSSAVTLVDLFDGLPKNSAVNYALTLVRSCLTPGISSSDAKLAGRYQKSMELCIGQFEQKGFSSPLMELLLLRPLKLLTTKKPAERIAKSNEPLESGVLLLIADQLQMSSLEHQMESLSVFGASSALSPSTKARALLGVSGSHSVSVDPPTHHLWTVMRYLIFENTAEINKKKYCLLEELVHNNSASILRVCLHNVLQEDVNAVSSSLVLDFVTCVLNLPAFSSPVPLAEPHMRPDPGSAYTLFHRLMDPIEGMRLIAHVHIEASGVSDLRRDQTIAGRAPLIDLALQCYLQPCLHFVEYLAGFLDTLELLPSDLAQPALKEEGNQTVARRLLLCLYLRRPGLIGSLKSHNSRKFLRKPVSSGEIPSCFEYKEVSLLGPSFLIGLSGSSDVVRETSLLSSLALAVHHPRLCLRLLPLISCLSQGRLDTSLAVGSSSSTGNLSWGKFVARHHIDFYTGLLQFMEVLAFTKDQEGTGGVLFCAEAEMYMASVDGVLSSLIHVAASYPNHVTKMAGGFGNRLSRLLQSYARHASWAHSENGLFGADRGGVGRDGKARGEGNRTRLEMLRLANLFHELSCLVPLMANYSVPSGRQTFLPLPLTPPKTPKHCNAAVLKPFIQRLRHSANFVEVYTILSDLDALTERKTEALVYFQAELEHLVTCPQPEWQRGVTVDEKPKTSPSLFPLLFKLLFRLLRHSPEKAGDSLLSFFLPCLSGRGTKTDVSAALDHLPEACLLAPHLAPCLLHAAAFLVCTKTNANRSRIISSVSQALVRMSLDGVNAACIEHAASGLLNTATGPKFAVK</sequence>
<reference evidence="4" key="1">
    <citation type="submission" date="2019-11" db="UniProtKB">
        <authorList>
            <consortium name="WormBaseParasite"/>
        </authorList>
    </citation>
    <scope>IDENTIFICATION</scope>
</reference>
<dbReference type="PANTHER" id="PTHR21224:SF1">
    <property type="entry name" value="INTEGRATOR COMPLEX SUBUNIT 1"/>
    <property type="match status" value="1"/>
</dbReference>
<feature type="region of interest" description="Disordered" evidence="1">
    <location>
        <begin position="1165"/>
        <end position="1268"/>
    </location>
</feature>
<dbReference type="WBParaSite" id="MCU_003962-RD">
    <property type="protein sequence ID" value="MCU_003962-RD"/>
    <property type="gene ID" value="MCU_003962"/>
</dbReference>
<name>A0A5K3F0J6_MESCO</name>
<dbReference type="InterPro" id="IPR022145">
    <property type="entry name" value="INTS1_RPB2-bd"/>
</dbReference>
<evidence type="ECO:0000259" key="3">
    <source>
        <dbReference type="Pfam" id="PF22929"/>
    </source>
</evidence>
<feature type="domain" description="Integrator complex subunit 1 RPB2-binding" evidence="2">
    <location>
        <begin position="368"/>
        <end position="479"/>
    </location>
</feature>
<proteinExistence type="predicted"/>
<dbReference type="InterPro" id="IPR038902">
    <property type="entry name" value="INTS1"/>
</dbReference>
<evidence type="ECO:0000256" key="1">
    <source>
        <dbReference type="SAM" id="MobiDB-lite"/>
    </source>
</evidence>
<protein>
    <submittedName>
        <fullName evidence="4">DUF3677 domain-containing protein</fullName>
    </submittedName>
</protein>
<dbReference type="GO" id="GO:0034474">
    <property type="term" value="P:U2 snRNA 3'-end processing"/>
    <property type="evidence" value="ECO:0007669"/>
    <property type="project" value="InterPro"/>
</dbReference>
<dbReference type="Pfam" id="PF12432">
    <property type="entry name" value="INTS1_RP2B-bd"/>
    <property type="match status" value="1"/>
</dbReference>